<accession>A0A0A1GWM3</accession>
<gene>
    <name evidence="1" type="ORF">LOOC260_106970</name>
</gene>
<reference evidence="1 2" key="1">
    <citation type="submission" date="2014-11" db="EMBL/GenBank/DDBJ databases">
        <title>Complete genome sequence and analysis of Lactobacillus hokkaidonensis LOOC260T.</title>
        <authorList>
            <person name="Tanizawa Y."/>
            <person name="Tohno M."/>
            <person name="Kaminuma E."/>
            <person name="Nakamura Y."/>
            <person name="Arita M."/>
        </authorList>
    </citation>
    <scope>NUCLEOTIDE SEQUENCE [LARGE SCALE GENOMIC DNA]</scope>
    <source>
        <strain evidence="1 2">LOOC260</strain>
    </source>
</reference>
<proteinExistence type="predicted"/>
<dbReference type="STRING" id="1291742.LOOC260_106970"/>
<evidence type="ECO:0000313" key="1">
    <source>
        <dbReference type="EMBL" id="BAP85253.1"/>
    </source>
</evidence>
<dbReference type="AlphaFoldDB" id="A0A0A1GWM3"/>
<dbReference type="RefSeq" id="WP_041093049.1">
    <property type="nucleotide sequence ID" value="NZ_AP014680.1"/>
</dbReference>
<dbReference type="EMBL" id="AP014680">
    <property type="protein sequence ID" value="BAP85253.1"/>
    <property type="molecule type" value="Genomic_DNA"/>
</dbReference>
<sequence length="61" mass="7277">MEKDYQQLMTDLRDKTIDSFVITPDEFMTFQVQYRADKFRQEIVGTAKRGGEIEYHLEKAD</sequence>
<dbReference type="KEGG" id="lho:LOOC260_106970"/>
<dbReference type="HOGENOM" id="CLU_185803_2_0_9"/>
<dbReference type="Proteomes" id="UP000031620">
    <property type="component" value="Chromosome"/>
</dbReference>
<organism evidence="1 2">
    <name type="scientific">Paucilactobacillus hokkaidonensis JCM 18461</name>
    <dbReference type="NCBI Taxonomy" id="1291742"/>
    <lineage>
        <taxon>Bacteria</taxon>
        <taxon>Bacillati</taxon>
        <taxon>Bacillota</taxon>
        <taxon>Bacilli</taxon>
        <taxon>Lactobacillales</taxon>
        <taxon>Lactobacillaceae</taxon>
        <taxon>Paucilactobacillus</taxon>
    </lineage>
</organism>
<name>A0A0A1GWM3_9LACO</name>
<evidence type="ECO:0000313" key="2">
    <source>
        <dbReference type="Proteomes" id="UP000031620"/>
    </source>
</evidence>
<protein>
    <submittedName>
        <fullName evidence="1">Uncharacterized protein</fullName>
    </submittedName>
</protein>